<reference evidence="9 10" key="1">
    <citation type="journal article" date="2022" name="Nat. Plants">
        <title>Genomes of leafy and leafless Platanthera orchids illuminate the evolution of mycoheterotrophy.</title>
        <authorList>
            <person name="Li M.H."/>
            <person name="Liu K.W."/>
            <person name="Li Z."/>
            <person name="Lu H.C."/>
            <person name="Ye Q.L."/>
            <person name="Zhang D."/>
            <person name="Wang J.Y."/>
            <person name="Li Y.F."/>
            <person name="Zhong Z.M."/>
            <person name="Liu X."/>
            <person name="Yu X."/>
            <person name="Liu D.K."/>
            <person name="Tu X.D."/>
            <person name="Liu B."/>
            <person name="Hao Y."/>
            <person name="Liao X.Y."/>
            <person name="Jiang Y.T."/>
            <person name="Sun W.H."/>
            <person name="Chen J."/>
            <person name="Chen Y.Q."/>
            <person name="Ai Y."/>
            <person name="Zhai J.W."/>
            <person name="Wu S.S."/>
            <person name="Zhou Z."/>
            <person name="Hsiao Y.Y."/>
            <person name="Wu W.L."/>
            <person name="Chen Y.Y."/>
            <person name="Lin Y.F."/>
            <person name="Hsu J.L."/>
            <person name="Li C.Y."/>
            <person name="Wang Z.W."/>
            <person name="Zhao X."/>
            <person name="Zhong W.Y."/>
            <person name="Ma X.K."/>
            <person name="Ma L."/>
            <person name="Huang J."/>
            <person name="Chen G.Z."/>
            <person name="Huang M.Z."/>
            <person name="Huang L."/>
            <person name="Peng D.H."/>
            <person name="Luo Y.B."/>
            <person name="Zou S.Q."/>
            <person name="Chen S.P."/>
            <person name="Lan S."/>
            <person name="Tsai W.C."/>
            <person name="Van de Peer Y."/>
            <person name="Liu Z.J."/>
        </authorList>
    </citation>
    <scope>NUCLEOTIDE SEQUENCE [LARGE SCALE GENOMIC DNA]</scope>
    <source>
        <strain evidence="9">Lor287</strain>
    </source>
</reference>
<feature type="region of interest" description="Disordered" evidence="7">
    <location>
        <begin position="332"/>
        <end position="373"/>
    </location>
</feature>
<keyword evidence="3" id="KW-0256">Endoplasmic reticulum</keyword>
<keyword evidence="2 8" id="KW-0812">Transmembrane</keyword>
<name>A0AAP0B6T0_9ASPA</name>
<dbReference type="AlphaFoldDB" id="A0AAP0B6T0"/>
<sequence length="373" mass="41320">MDPEPRSSKQHPRAEQDQDPLLSLSKPAGWAVTAVTAQAELISATVLSLSHPFLSIFFQSRAAPSRFARASSTALRRVALGLISATYAVACLLILTAFAFLLGVFLVRLWVEDPVLLRRPLHLDYTQPQPDAVASIGRSPARGRAIPSGHTVTVSLRLVMPDSGFNRHVGIFQVSTDALSSTGRVLASSSRPCMLTFRSFPVRLMRTFAMAFPLLVGLRAETQQLGFEALRYGEGASKTEAIRVRVMPRAGTMDLPQIYEVEILLRTRLPRGKEVVYNWKWTFYLWVSMNMYVLLLILLFCCFRPLGIRRNSSRVNSDEFADSLGRWRRERTEQPWSEIGEGSASNVAGDVSGESTEDDGQPEASESSECVPA</sequence>
<organism evidence="9 10">
    <name type="scientific">Platanthera zijinensis</name>
    <dbReference type="NCBI Taxonomy" id="2320716"/>
    <lineage>
        <taxon>Eukaryota</taxon>
        <taxon>Viridiplantae</taxon>
        <taxon>Streptophyta</taxon>
        <taxon>Embryophyta</taxon>
        <taxon>Tracheophyta</taxon>
        <taxon>Spermatophyta</taxon>
        <taxon>Magnoliopsida</taxon>
        <taxon>Liliopsida</taxon>
        <taxon>Asparagales</taxon>
        <taxon>Orchidaceae</taxon>
        <taxon>Orchidoideae</taxon>
        <taxon>Orchideae</taxon>
        <taxon>Orchidinae</taxon>
        <taxon>Platanthera</taxon>
    </lineage>
</organism>
<keyword evidence="10" id="KW-1185">Reference proteome</keyword>
<dbReference type="CDD" id="cd23995">
    <property type="entry name" value="Seipin_BSCL2_like"/>
    <property type="match status" value="1"/>
</dbReference>
<feature type="transmembrane region" description="Helical" evidence="8">
    <location>
        <begin position="283"/>
        <end position="303"/>
    </location>
</feature>
<comment type="subcellular location">
    <subcellularLocation>
        <location evidence="1">Endoplasmic reticulum membrane</location>
        <topology evidence="1">Multi-pass membrane protein</topology>
    </subcellularLocation>
</comment>
<proteinExistence type="predicted"/>
<dbReference type="EMBL" id="JBBWWQ010000015">
    <property type="protein sequence ID" value="KAK8928671.1"/>
    <property type="molecule type" value="Genomic_DNA"/>
</dbReference>
<dbReference type="InterPro" id="IPR009617">
    <property type="entry name" value="Seipin"/>
</dbReference>
<dbReference type="GO" id="GO:0006629">
    <property type="term" value="P:lipid metabolic process"/>
    <property type="evidence" value="ECO:0007669"/>
    <property type="project" value="UniProtKB-KW"/>
</dbReference>
<evidence type="ECO:0000256" key="8">
    <source>
        <dbReference type="SAM" id="Phobius"/>
    </source>
</evidence>
<comment type="caution">
    <text evidence="9">The sequence shown here is derived from an EMBL/GenBank/DDBJ whole genome shotgun (WGS) entry which is preliminary data.</text>
</comment>
<keyword evidence="4 8" id="KW-1133">Transmembrane helix</keyword>
<evidence type="ECO:0000256" key="7">
    <source>
        <dbReference type="SAM" id="MobiDB-lite"/>
    </source>
</evidence>
<dbReference type="GO" id="GO:0005789">
    <property type="term" value="C:endoplasmic reticulum membrane"/>
    <property type="evidence" value="ECO:0007669"/>
    <property type="project" value="UniProtKB-SubCell"/>
</dbReference>
<dbReference type="PANTHER" id="PTHR21212:SF5">
    <property type="entry name" value="SEIPIN-1"/>
    <property type="match status" value="1"/>
</dbReference>
<gene>
    <name evidence="9" type="ORF">KSP39_PZI017874</name>
</gene>
<evidence type="ECO:0000256" key="3">
    <source>
        <dbReference type="ARBA" id="ARBA00022824"/>
    </source>
</evidence>
<protein>
    <recommendedName>
        <fullName evidence="11">Seipin</fullName>
    </recommendedName>
</protein>
<evidence type="ECO:0000256" key="2">
    <source>
        <dbReference type="ARBA" id="ARBA00022692"/>
    </source>
</evidence>
<dbReference type="PANTHER" id="PTHR21212">
    <property type="entry name" value="BERNARDINELLI-SEIP CONGENITAL LIPODYSTROPHY 2 HOMOLOG BSCL2 PROTEIN"/>
    <property type="match status" value="1"/>
</dbReference>
<evidence type="ECO:0000313" key="10">
    <source>
        <dbReference type="Proteomes" id="UP001418222"/>
    </source>
</evidence>
<keyword evidence="6 8" id="KW-0472">Membrane</keyword>
<evidence type="ECO:0000256" key="6">
    <source>
        <dbReference type="ARBA" id="ARBA00023136"/>
    </source>
</evidence>
<feature type="transmembrane region" description="Helical" evidence="8">
    <location>
        <begin position="78"/>
        <end position="111"/>
    </location>
</feature>
<dbReference type="Proteomes" id="UP001418222">
    <property type="component" value="Unassembled WGS sequence"/>
</dbReference>
<evidence type="ECO:0000256" key="5">
    <source>
        <dbReference type="ARBA" id="ARBA00023098"/>
    </source>
</evidence>
<evidence type="ECO:0008006" key="11">
    <source>
        <dbReference type="Google" id="ProtNLM"/>
    </source>
</evidence>
<accession>A0AAP0B6T0</accession>
<evidence type="ECO:0000256" key="4">
    <source>
        <dbReference type="ARBA" id="ARBA00022989"/>
    </source>
</evidence>
<keyword evidence="5" id="KW-0443">Lipid metabolism</keyword>
<evidence type="ECO:0000256" key="1">
    <source>
        <dbReference type="ARBA" id="ARBA00004477"/>
    </source>
</evidence>
<evidence type="ECO:0000313" key="9">
    <source>
        <dbReference type="EMBL" id="KAK8928671.1"/>
    </source>
</evidence>
<dbReference type="Pfam" id="PF06775">
    <property type="entry name" value="Seipin"/>
    <property type="match status" value="1"/>
</dbReference>
<feature type="compositionally biased region" description="Polar residues" evidence="7">
    <location>
        <begin position="364"/>
        <end position="373"/>
    </location>
</feature>
<dbReference type="GO" id="GO:0140042">
    <property type="term" value="P:lipid droplet formation"/>
    <property type="evidence" value="ECO:0007669"/>
    <property type="project" value="UniProtKB-ARBA"/>
</dbReference>